<proteinExistence type="predicted"/>
<dbReference type="SUPFAM" id="SSF53335">
    <property type="entry name" value="S-adenosyl-L-methionine-dependent methyltransferases"/>
    <property type="match status" value="1"/>
</dbReference>
<reference evidence="3" key="1">
    <citation type="submission" date="2020-05" db="EMBL/GenBank/DDBJ databases">
        <authorList>
            <person name="Chiriac C."/>
            <person name="Salcher M."/>
            <person name="Ghai R."/>
            <person name="Kavagutti S V."/>
        </authorList>
    </citation>
    <scope>NUCLEOTIDE SEQUENCE</scope>
</reference>
<dbReference type="InterPro" id="IPR041698">
    <property type="entry name" value="Methyltransf_25"/>
</dbReference>
<dbReference type="InterPro" id="IPR029063">
    <property type="entry name" value="SAM-dependent_MTases_sf"/>
</dbReference>
<gene>
    <name evidence="3" type="ORF">UFOPK2996_00586</name>
</gene>
<accession>A0A6J6X5U9</accession>
<dbReference type="PANTHER" id="PTHR43861">
    <property type="entry name" value="TRANS-ACONITATE 2-METHYLTRANSFERASE-RELATED"/>
    <property type="match status" value="1"/>
</dbReference>
<evidence type="ECO:0000259" key="2">
    <source>
        <dbReference type="Pfam" id="PF13649"/>
    </source>
</evidence>
<evidence type="ECO:0000313" key="3">
    <source>
        <dbReference type="EMBL" id="CAB4792651.1"/>
    </source>
</evidence>
<feature type="domain" description="Methyltransferase" evidence="2">
    <location>
        <begin position="33"/>
        <end position="125"/>
    </location>
</feature>
<name>A0A6J6X5U9_9ZZZZ</name>
<organism evidence="3">
    <name type="scientific">freshwater metagenome</name>
    <dbReference type="NCBI Taxonomy" id="449393"/>
    <lineage>
        <taxon>unclassified sequences</taxon>
        <taxon>metagenomes</taxon>
        <taxon>ecological metagenomes</taxon>
    </lineage>
</organism>
<dbReference type="EMBL" id="CAFAAH010000058">
    <property type="protein sequence ID" value="CAB4792651.1"/>
    <property type="molecule type" value="Genomic_DNA"/>
</dbReference>
<dbReference type="AlphaFoldDB" id="A0A6J6X5U9"/>
<dbReference type="PANTHER" id="PTHR43861:SF3">
    <property type="entry name" value="PUTATIVE (AFU_ORTHOLOGUE AFUA_2G14390)-RELATED"/>
    <property type="match status" value="1"/>
</dbReference>
<dbReference type="Pfam" id="PF13649">
    <property type="entry name" value="Methyltransf_25"/>
    <property type="match status" value="1"/>
</dbReference>
<dbReference type="GO" id="GO:0016740">
    <property type="term" value="F:transferase activity"/>
    <property type="evidence" value="ECO:0007669"/>
    <property type="project" value="UniProtKB-KW"/>
</dbReference>
<dbReference type="CDD" id="cd02440">
    <property type="entry name" value="AdoMet_MTases"/>
    <property type="match status" value="1"/>
</dbReference>
<evidence type="ECO:0000256" key="1">
    <source>
        <dbReference type="ARBA" id="ARBA00022679"/>
    </source>
</evidence>
<sequence length="202" mass="21688">MWEERYSSDEYIFGKEPNDFLREHITNLPAGPVLCIADGEGRNSVFIAQHGHGVTSVDLTEVGPAKTRQLADERGVTVNAITADLEHFDLGNNEWSAVVSIFAHVPERLRVDLHRRIVAALKPGGVLLLEAYTPAQVGRGTGGPPTPEMTMSLHALRGELAPLDFVYGVELEREVIEGGGHTGVGCVVQVIAIKATEDGGSA</sequence>
<dbReference type="Gene3D" id="3.40.50.150">
    <property type="entry name" value="Vaccinia Virus protein VP39"/>
    <property type="match status" value="1"/>
</dbReference>
<keyword evidence="1" id="KW-0808">Transferase</keyword>
<protein>
    <submittedName>
        <fullName evidence="3">Unannotated protein</fullName>
    </submittedName>
</protein>